<reference evidence="6" key="1">
    <citation type="submission" date="2018-06" db="EMBL/GenBank/DDBJ databases">
        <authorList>
            <person name="Zhirakovskaya E."/>
        </authorList>
    </citation>
    <scope>NUCLEOTIDE SEQUENCE</scope>
</reference>
<dbReference type="InterPro" id="IPR000866">
    <property type="entry name" value="AhpC/TSA"/>
</dbReference>
<dbReference type="CDD" id="cd02966">
    <property type="entry name" value="TlpA_like_family"/>
    <property type="match status" value="1"/>
</dbReference>
<dbReference type="SUPFAM" id="SSF52833">
    <property type="entry name" value="Thioredoxin-like"/>
    <property type="match status" value="1"/>
</dbReference>
<dbReference type="PANTHER" id="PTHR42852">
    <property type="entry name" value="THIOL:DISULFIDE INTERCHANGE PROTEIN DSBE"/>
    <property type="match status" value="1"/>
</dbReference>
<dbReference type="PROSITE" id="PS00194">
    <property type="entry name" value="THIOREDOXIN_1"/>
    <property type="match status" value="1"/>
</dbReference>
<evidence type="ECO:0000313" key="6">
    <source>
        <dbReference type="EMBL" id="VAX01174.1"/>
    </source>
</evidence>
<dbReference type="SUPFAM" id="SSF53474">
    <property type="entry name" value="alpha/beta-Hydrolases"/>
    <property type="match status" value="1"/>
</dbReference>
<keyword evidence="2" id="KW-0201">Cytochrome c-type biogenesis</keyword>
<dbReference type="GO" id="GO:0016491">
    <property type="term" value="F:oxidoreductase activity"/>
    <property type="evidence" value="ECO:0007669"/>
    <property type="project" value="InterPro"/>
</dbReference>
<feature type="domain" description="Thioredoxin" evidence="5">
    <location>
        <begin position="290"/>
        <end position="429"/>
    </location>
</feature>
<sequence>MQYSRLNYRYLIALTSILCTTSLSLLANPLERVSALELSVEAADKTEMIISHYPAQGDTLIIWIGSSYSFSSRTYKTAHLLAKNNQEIWQIDFSDVLFEPKTSNFMRNMNAQYVSDLISAAHKKTGKNIILMSRAYGAIPVMRGATLWQQQNLHEKYLSGVILFSPDFFKSIPELGLDPEYLPITSQTTIPTFIFQGRRRGSAWQFPRLLKTLTKSNQNIYYTYMTDVAGVFYRNDTNPAALTMLQRLPTFIPDAIKLLQSTENYPKPTNYTQDKKTPYIALMNNKIKAFKGNAIPSPFSLKDSNNKTIEMYDFKGKVTVVNFWASWCPPCVEEIPSLNRLRKKMKDKNFELISINYAESPQTIEQFLKRVNVEFPVLLDKDGLVSTKWNVIAFPSTFIIGPDGKIQYGINAAIRWDSDEVITLLNSLY</sequence>
<evidence type="ECO:0000256" key="3">
    <source>
        <dbReference type="ARBA" id="ARBA00023157"/>
    </source>
</evidence>
<protein>
    <recommendedName>
        <fullName evidence="5">Thioredoxin domain-containing protein</fullName>
    </recommendedName>
</protein>
<dbReference type="GO" id="GO:0030313">
    <property type="term" value="C:cell envelope"/>
    <property type="evidence" value="ECO:0007669"/>
    <property type="project" value="UniProtKB-SubCell"/>
</dbReference>
<dbReference type="InterPro" id="IPR017937">
    <property type="entry name" value="Thioredoxin_CS"/>
</dbReference>
<dbReference type="Pfam" id="PF00578">
    <property type="entry name" value="AhpC-TSA"/>
    <property type="match status" value="1"/>
</dbReference>
<comment type="subcellular location">
    <subcellularLocation>
        <location evidence="1">Cell envelope</location>
    </subcellularLocation>
</comment>
<dbReference type="GO" id="GO:0016209">
    <property type="term" value="F:antioxidant activity"/>
    <property type="evidence" value="ECO:0007669"/>
    <property type="project" value="InterPro"/>
</dbReference>
<evidence type="ECO:0000259" key="5">
    <source>
        <dbReference type="PROSITE" id="PS51352"/>
    </source>
</evidence>
<dbReference type="InterPro" id="IPR029058">
    <property type="entry name" value="AB_hydrolase_fold"/>
</dbReference>
<dbReference type="PROSITE" id="PS51352">
    <property type="entry name" value="THIOREDOXIN_2"/>
    <property type="match status" value="1"/>
</dbReference>
<accession>A0A3B1AMS6</accession>
<dbReference type="Gene3D" id="3.40.30.10">
    <property type="entry name" value="Glutaredoxin"/>
    <property type="match status" value="1"/>
</dbReference>
<evidence type="ECO:0000256" key="1">
    <source>
        <dbReference type="ARBA" id="ARBA00004196"/>
    </source>
</evidence>
<keyword evidence="3" id="KW-1015">Disulfide bond</keyword>
<dbReference type="GO" id="GO:0017004">
    <property type="term" value="P:cytochrome complex assembly"/>
    <property type="evidence" value="ECO:0007669"/>
    <property type="project" value="UniProtKB-KW"/>
</dbReference>
<gene>
    <name evidence="6" type="ORF">MNBD_GAMMA21-1881</name>
</gene>
<keyword evidence="4" id="KW-0676">Redox-active center</keyword>
<dbReference type="InterPro" id="IPR013766">
    <property type="entry name" value="Thioredoxin_domain"/>
</dbReference>
<dbReference type="PANTHER" id="PTHR42852:SF6">
    <property type="entry name" value="THIOL:DISULFIDE INTERCHANGE PROTEIN DSBE"/>
    <property type="match status" value="1"/>
</dbReference>
<evidence type="ECO:0000256" key="4">
    <source>
        <dbReference type="ARBA" id="ARBA00023284"/>
    </source>
</evidence>
<dbReference type="InterPro" id="IPR036249">
    <property type="entry name" value="Thioredoxin-like_sf"/>
</dbReference>
<organism evidence="6">
    <name type="scientific">hydrothermal vent metagenome</name>
    <dbReference type="NCBI Taxonomy" id="652676"/>
    <lineage>
        <taxon>unclassified sequences</taxon>
        <taxon>metagenomes</taxon>
        <taxon>ecological metagenomes</taxon>
    </lineage>
</organism>
<dbReference type="EMBL" id="UOFR01000082">
    <property type="protein sequence ID" value="VAX01174.1"/>
    <property type="molecule type" value="Genomic_DNA"/>
</dbReference>
<evidence type="ECO:0000256" key="2">
    <source>
        <dbReference type="ARBA" id="ARBA00022748"/>
    </source>
</evidence>
<dbReference type="AlphaFoldDB" id="A0A3B1AMS6"/>
<proteinExistence type="predicted"/>
<dbReference type="InterPro" id="IPR050553">
    <property type="entry name" value="Thioredoxin_ResA/DsbE_sf"/>
</dbReference>
<name>A0A3B1AMS6_9ZZZZ</name>